<dbReference type="Gene3D" id="2.60.120.10">
    <property type="entry name" value="Jelly Rolls"/>
    <property type="match status" value="1"/>
</dbReference>
<evidence type="ECO:0000313" key="2">
    <source>
        <dbReference type="Proteomes" id="UP001517376"/>
    </source>
</evidence>
<dbReference type="RefSeq" id="WP_161765826.1">
    <property type="nucleotide sequence ID" value="NZ_JAAATW010000001.1"/>
</dbReference>
<reference evidence="2" key="1">
    <citation type="submission" date="2020-01" db="EMBL/GenBank/DDBJ databases">
        <title>Sphingomonas sp. strain CSW-10.</title>
        <authorList>
            <person name="Chen W.-M."/>
        </authorList>
    </citation>
    <scope>NUCLEOTIDE SEQUENCE [LARGE SCALE GENOMIC DNA]</scope>
    <source>
        <strain evidence="2">CCP-1</strain>
    </source>
</reference>
<accession>A0ABW9Y4M6</accession>
<dbReference type="InterPro" id="IPR031723">
    <property type="entry name" value="DMSP_lyase"/>
</dbReference>
<protein>
    <submittedName>
        <fullName evidence="1">Transcriptional regulator</fullName>
    </submittedName>
</protein>
<proteinExistence type="predicted"/>
<dbReference type="EMBL" id="JAAATW010000001">
    <property type="protein sequence ID" value="NBE06862.1"/>
    <property type="molecule type" value="Genomic_DNA"/>
</dbReference>
<gene>
    <name evidence="1" type="ORF">GU920_04900</name>
</gene>
<dbReference type="Pfam" id="PF16867">
    <property type="entry name" value="DMSP_lyase"/>
    <property type="match status" value="1"/>
</dbReference>
<name>A0ABW9Y4M6_9RHOB</name>
<dbReference type="SUPFAM" id="SSF51182">
    <property type="entry name" value="RmlC-like cupins"/>
    <property type="match status" value="1"/>
</dbReference>
<sequence>MRDEAVQRFLDAAERALVASVEPGSAAEAACARLFARCRAQEGRAQVPEPVALPVCGWLEPALDAAEGGPRAAVADALGALVERLEWKRRASADPEDRAFWEGHANAMILGPGGLEVRDDLWIGATVMAPGVTYVDHDHPPEEVYLSLAPGAWWNSDMDWTDPGATGVIYNPPGIRHAMRSGSGPFLALWFLPV</sequence>
<comment type="caution">
    <text evidence="1">The sequence shown here is derived from an EMBL/GenBank/DDBJ whole genome shotgun (WGS) entry which is preliminary data.</text>
</comment>
<keyword evidence="2" id="KW-1185">Reference proteome</keyword>
<dbReference type="Proteomes" id="UP001517376">
    <property type="component" value="Unassembled WGS sequence"/>
</dbReference>
<evidence type="ECO:0000313" key="1">
    <source>
        <dbReference type="EMBL" id="NBE06862.1"/>
    </source>
</evidence>
<dbReference type="InterPro" id="IPR014710">
    <property type="entry name" value="RmlC-like_jellyroll"/>
</dbReference>
<dbReference type="InterPro" id="IPR011051">
    <property type="entry name" value="RmlC_Cupin_sf"/>
</dbReference>
<organism evidence="1 2">
    <name type="scientific">Paragemmobacter ruber</name>
    <dbReference type="NCBI Taxonomy" id="1985673"/>
    <lineage>
        <taxon>Bacteria</taxon>
        <taxon>Pseudomonadati</taxon>
        <taxon>Pseudomonadota</taxon>
        <taxon>Alphaproteobacteria</taxon>
        <taxon>Rhodobacterales</taxon>
        <taxon>Paracoccaceae</taxon>
        <taxon>Paragemmobacter</taxon>
    </lineage>
</organism>